<dbReference type="InterPro" id="IPR001019">
    <property type="entry name" value="Gprotein_alpha_su"/>
</dbReference>
<dbReference type="GO" id="GO:0046872">
    <property type="term" value="F:metal ion binding"/>
    <property type="evidence" value="ECO:0007669"/>
    <property type="project" value="UniProtKB-KW"/>
</dbReference>
<keyword evidence="1" id="KW-0479">Metal-binding</keyword>
<name>A0AAV9HKR4_9PEZI</name>
<dbReference type="AlphaFoldDB" id="A0AAV9HKR4"/>
<evidence type="ECO:0000256" key="3">
    <source>
        <dbReference type="ARBA" id="ARBA00023134"/>
    </source>
</evidence>
<dbReference type="GO" id="GO:0007186">
    <property type="term" value="P:G protein-coupled receptor signaling pathway"/>
    <property type="evidence" value="ECO:0007669"/>
    <property type="project" value="InterPro"/>
</dbReference>
<dbReference type="GO" id="GO:0005737">
    <property type="term" value="C:cytoplasm"/>
    <property type="evidence" value="ECO:0007669"/>
    <property type="project" value="TreeGrafter"/>
</dbReference>
<dbReference type="InterPro" id="IPR027417">
    <property type="entry name" value="P-loop_NTPase"/>
</dbReference>
<dbReference type="GO" id="GO:0005525">
    <property type="term" value="F:GTP binding"/>
    <property type="evidence" value="ECO:0007669"/>
    <property type="project" value="UniProtKB-KW"/>
</dbReference>
<keyword evidence="6" id="KW-1185">Reference proteome</keyword>
<dbReference type="Pfam" id="PF00503">
    <property type="entry name" value="G-alpha"/>
    <property type="match status" value="1"/>
</dbReference>
<dbReference type="Gene3D" id="1.10.400.10">
    <property type="entry name" value="GI Alpha 1, domain 2-like"/>
    <property type="match status" value="1"/>
</dbReference>
<keyword evidence="2" id="KW-0547">Nucleotide-binding</keyword>
<evidence type="ECO:0000256" key="4">
    <source>
        <dbReference type="ARBA" id="ARBA00023224"/>
    </source>
</evidence>
<dbReference type="PANTHER" id="PTHR10218:SF302">
    <property type="entry name" value="GUANINE NUCLEOTIDE-BINDING PROTEIN ALPHA-5 SUBUNIT"/>
    <property type="match status" value="1"/>
</dbReference>
<keyword evidence="3" id="KW-0342">GTP-binding</keyword>
<dbReference type="Gene3D" id="3.40.50.300">
    <property type="entry name" value="P-loop containing nucleotide triphosphate hydrolases"/>
    <property type="match status" value="1"/>
</dbReference>
<dbReference type="EMBL" id="MU865009">
    <property type="protein sequence ID" value="KAK4460559.1"/>
    <property type="molecule type" value="Genomic_DNA"/>
</dbReference>
<proteinExistence type="predicted"/>
<evidence type="ECO:0000256" key="2">
    <source>
        <dbReference type="ARBA" id="ARBA00022741"/>
    </source>
</evidence>
<dbReference type="SMART" id="SM00275">
    <property type="entry name" value="G_alpha"/>
    <property type="match status" value="1"/>
</dbReference>
<comment type="caution">
    <text evidence="5">The sequence shown here is derived from an EMBL/GenBank/DDBJ whole genome shotgun (WGS) entry which is preliminary data.</text>
</comment>
<dbReference type="GO" id="GO:0003924">
    <property type="term" value="F:GTPase activity"/>
    <property type="evidence" value="ECO:0007669"/>
    <property type="project" value="InterPro"/>
</dbReference>
<dbReference type="InterPro" id="IPR011025">
    <property type="entry name" value="GproteinA_insert"/>
</dbReference>
<dbReference type="GO" id="GO:0005834">
    <property type="term" value="C:heterotrimeric G-protein complex"/>
    <property type="evidence" value="ECO:0007669"/>
    <property type="project" value="TreeGrafter"/>
</dbReference>
<gene>
    <name evidence="5" type="ORF">QBC42DRAFT_272054</name>
</gene>
<dbReference type="GO" id="GO:0000750">
    <property type="term" value="P:pheromone-dependent signal transduction involved in conjugation with cellular fusion"/>
    <property type="evidence" value="ECO:0007669"/>
    <property type="project" value="TreeGrafter"/>
</dbReference>
<evidence type="ECO:0000313" key="6">
    <source>
        <dbReference type="Proteomes" id="UP001321749"/>
    </source>
</evidence>
<protein>
    <submittedName>
        <fullName evidence="5">Uncharacterized protein</fullName>
    </submittedName>
</protein>
<dbReference type="Proteomes" id="UP001321749">
    <property type="component" value="Unassembled WGS sequence"/>
</dbReference>
<reference evidence="5" key="2">
    <citation type="submission" date="2023-06" db="EMBL/GenBank/DDBJ databases">
        <authorList>
            <consortium name="Lawrence Berkeley National Laboratory"/>
            <person name="Mondo S.J."/>
            <person name="Hensen N."/>
            <person name="Bonometti L."/>
            <person name="Westerberg I."/>
            <person name="Brannstrom I.O."/>
            <person name="Guillou S."/>
            <person name="Cros-Aarteil S."/>
            <person name="Calhoun S."/>
            <person name="Haridas S."/>
            <person name="Kuo A."/>
            <person name="Pangilinan J."/>
            <person name="Riley R."/>
            <person name="Labutti K."/>
            <person name="Andreopoulos B."/>
            <person name="Lipzen A."/>
            <person name="Chen C."/>
            <person name="Yanf M."/>
            <person name="Daum C."/>
            <person name="Ng V."/>
            <person name="Clum A."/>
            <person name="Steindorff A."/>
            <person name="Ohm R."/>
            <person name="Martin F."/>
            <person name="Silar P."/>
            <person name="Natvig D."/>
            <person name="Lalanne C."/>
            <person name="Gautier V."/>
            <person name="Ament-Velasquez S.L."/>
            <person name="Kruys A."/>
            <person name="Hutchinson M.I."/>
            <person name="Powell A.J."/>
            <person name="Barry K."/>
            <person name="Miller A.N."/>
            <person name="Grigoriev I.V."/>
            <person name="Debuchy R."/>
            <person name="Gladieux P."/>
            <person name="Thoren M.H."/>
            <person name="Johannesson H."/>
        </authorList>
    </citation>
    <scope>NUCLEOTIDE SEQUENCE</scope>
    <source>
        <strain evidence="5">PSN324</strain>
    </source>
</reference>
<organism evidence="5 6">
    <name type="scientific">Cladorrhinum samala</name>
    <dbReference type="NCBI Taxonomy" id="585594"/>
    <lineage>
        <taxon>Eukaryota</taxon>
        <taxon>Fungi</taxon>
        <taxon>Dikarya</taxon>
        <taxon>Ascomycota</taxon>
        <taxon>Pezizomycotina</taxon>
        <taxon>Sordariomycetes</taxon>
        <taxon>Sordariomycetidae</taxon>
        <taxon>Sordariales</taxon>
        <taxon>Podosporaceae</taxon>
        <taxon>Cladorrhinum</taxon>
    </lineage>
</organism>
<keyword evidence="4" id="KW-0807">Transducer</keyword>
<dbReference type="PANTHER" id="PTHR10218">
    <property type="entry name" value="GTP-BINDING PROTEIN ALPHA SUBUNIT"/>
    <property type="match status" value="1"/>
</dbReference>
<reference evidence="5" key="1">
    <citation type="journal article" date="2023" name="Mol. Phylogenet. Evol.">
        <title>Genome-scale phylogeny and comparative genomics of the fungal order Sordariales.</title>
        <authorList>
            <person name="Hensen N."/>
            <person name="Bonometti L."/>
            <person name="Westerberg I."/>
            <person name="Brannstrom I.O."/>
            <person name="Guillou S."/>
            <person name="Cros-Aarteil S."/>
            <person name="Calhoun S."/>
            <person name="Haridas S."/>
            <person name="Kuo A."/>
            <person name="Mondo S."/>
            <person name="Pangilinan J."/>
            <person name="Riley R."/>
            <person name="LaButti K."/>
            <person name="Andreopoulos B."/>
            <person name="Lipzen A."/>
            <person name="Chen C."/>
            <person name="Yan M."/>
            <person name="Daum C."/>
            <person name="Ng V."/>
            <person name="Clum A."/>
            <person name="Steindorff A."/>
            <person name="Ohm R.A."/>
            <person name="Martin F."/>
            <person name="Silar P."/>
            <person name="Natvig D.O."/>
            <person name="Lalanne C."/>
            <person name="Gautier V."/>
            <person name="Ament-Velasquez S.L."/>
            <person name="Kruys A."/>
            <person name="Hutchinson M.I."/>
            <person name="Powell A.J."/>
            <person name="Barry K."/>
            <person name="Miller A.N."/>
            <person name="Grigoriev I.V."/>
            <person name="Debuchy R."/>
            <person name="Gladieux P."/>
            <person name="Hiltunen Thoren M."/>
            <person name="Johannesson H."/>
        </authorList>
    </citation>
    <scope>NUCLEOTIDE SEQUENCE</scope>
    <source>
        <strain evidence="5">PSN324</strain>
    </source>
</reference>
<sequence>MKPTLATVDVTTITEKPALSGDRGLVPKLAGPFRMITSRRTKDSGESNPKPERQTKAIAKTISAFNLAAYLGLGRRSSIANLLPSSCPLRYMDAASRKAREAQRRSEAIDLQIRRDSRLRKSTAQLLLFSCGFSNHDEAKRLILDNMASCSTPNFENTVLPKLADPQAASVRRVALDMAAQMISHVMSHFYGMDPDENGAVYSPERHDWHYPKWASLHRSAEKVQALIKDKDLPFRQVAQAVEELWVTEAWQDECYGRAGRPKAFDDKVLDIINRASESNYIPTSSDIRFAAYCHGGFNGDTFQVATSKFVEVVDLNNMWRRLPMHSKKRMSSVYFSDATSILIPVDLASYTHQCPASGDNNLARTIYSAHGFFQRTSFPHASIAILLWNVAAFKNKLKTWPLEKYFPDYKPNPNVDPEQAALDFIMDMVHGGGKQAEPVTTKQVYVHVGEPDERRTFDFITAYLKESLLDRQLSEMGLRRRSGQGTWYPNA</sequence>
<evidence type="ECO:0000313" key="5">
    <source>
        <dbReference type="EMBL" id="KAK4460559.1"/>
    </source>
</evidence>
<dbReference type="GO" id="GO:0001664">
    <property type="term" value="F:G protein-coupled receptor binding"/>
    <property type="evidence" value="ECO:0007669"/>
    <property type="project" value="TreeGrafter"/>
</dbReference>
<accession>A0AAV9HKR4</accession>
<dbReference type="GO" id="GO:0031683">
    <property type="term" value="F:G-protein beta/gamma-subunit complex binding"/>
    <property type="evidence" value="ECO:0007669"/>
    <property type="project" value="InterPro"/>
</dbReference>
<dbReference type="PROSITE" id="PS51882">
    <property type="entry name" value="G_ALPHA"/>
    <property type="match status" value="1"/>
</dbReference>
<evidence type="ECO:0000256" key="1">
    <source>
        <dbReference type="ARBA" id="ARBA00022723"/>
    </source>
</evidence>